<accession>A0A2T3ZZZ7</accession>
<dbReference type="Proteomes" id="UP000241690">
    <property type="component" value="Unassembled WGS sequence"/>
</dbReference>
<gene>
    <name evidence="3" type="ORF">M431DRAFT_251981</name>
</gene>
<feature type="transmembrane region" description="Helical" evidence="2">
    <location>
        <begin position="123"/>
        <end position="140"/>
    </location>
</feature>
<dbReference type="RefSeq" id="XP_024770064.1">
    <property type="nucleotide sequence ID" value="XM_024913795.1"/>
</dbReference>
<evidence type="ECO:0000256" key="2">
    <source>
        <dbReference type="SAM" id="Phobius"/>
    </source>
</evidence>
<dbReference type="GeneID" id="36622358"/>
<evidence type="ECO:0000313" key="4">
    <source>
        <dbReference type="Proteomes" id="UP000241690"/>
    </source>
</evidence>
<keyword evidence="2" id="KW-1133">Transmembrane helix</keyword>
<protein>
    <submittedName>
        <fullName evidence="3">Uncharacterized protein</fullName>
    </submittedName>
</protein>
<sequence length="160" mass="18366">MDIKASHAISLIPPPPKDTRIVVPTAQRGTSTPIDGSKRFLGRPSHPPGRRVSWPPIPNHKTLARPAPSNKDATAHWQMLSTHLSLEPFFRAAAMCQGFCFPRCPIAGRADARMRRLKPHPRFSLFFLFFFFPFLHWYIFPFRIRQIRSLGGLYCTYIHT</sequence>
<reference evidence="3 4" key="1">
    <citation type="submission" date="2016-07" db="EMBL/GenBank/DDBJ databases">
        <title>Multiple horizontal gene transfer events from other fungi enriched the ability of initially mycotrophic Trichoderma (Ascomycota) to feed on dead plant biomass.</title>
        <authorList>
            <consortium name="DOE Joint Genome Institute"/>
            <person name="Aerts A."/>
            <person name="Atanasova L."/>
            <person name="Chenthamara K."/>
            <person name="Zhang J."/>
            <person name="Grujic M."/>
            <person name="Henrissat B."/>
            <person name="Kuo A."/>
            <person name="Salamov A."/>
            <person name="Lipzen A."/>
            <person name="Labutti K."/>
            <person name="Barry K."/>
            <person name="Miao Y."/>
            <person name="Rahimi M.J."/>
            <person name="Shen Q."/>
            <person name="Grigoriev I.V."/>
            <person name="Kubicek C.P."/>
            <person name="Druzhinina I.S."/>
        </authorList>
    </citation>
    <scope>NUCLEOTIDE SEQUENCE [LARGE SCALE GENOMIC DNA]</scope>
    <source>
        <strain evidence="3 4">CBS 226.95</strain>
    </source>
</reference>
<name>A0A2T3ZZZ7_TRIHA</name>
<keyword evidence="4" id="KW-1185">Reference proteome</keyword>
<proteinExistence type="predicted"/>
<feature type="region of interest" description="Disordered" evidence="1">
    <location>
        <begin position="1"/>
        <end position="68"/>
    </location>
</feature>
<dbReference type="AlphaFoldDB" id="A0A2T3ZZZ7"/>
<keyword evidence="2" id="KW-0812">Transmembrane</keyword>
<dbReference type="EMBL" id="KZ679688">
    <property type="protein sequence ID" value="PTB50387.1"/>
    <property type="molecule type" value="Genomic_DNA"/>
</dbReference>
<organism evidence="3 4">
    <name type="scientific">Trichoderma harzianum CBS 226.95</name>
    <dbReference type="NCBI Taxonomy" id="983964"/>
    <lineage>
        <taxon>Eukaryota</taxon>
        <taxon>Fungi</taxon>
        <taxon>Dikarya</taxon>
        <taxon>Ascomycota</taxon>
        <taxon>Pezizomycotina</taxon>
        <taxon>Sordariomycetes</taxon>
        <taxon>Hypocreomycetidae</taxon>
        <taxon>Hypocreales</taxon>
        <taxon>Hypocreaceae</taxon>
        <taxon>Trichoderma</taxon>
    </lineage>
</organism>
<keyword evidence="2" id="KW-0472">Membrane</keyword>
<evidence type="ECO:0000313" key="3">
    <source>
        <dbReference type="EMBL" id="PTB50387.1"/>
    </source>
</evidence>
<evidence type="ECO:0000256" key="1">
    <source>
        <dbReference type="SAM" id="MobiDB-lite"/>
    </source>
</evidence>